<dbReference type="Gene3D" id="3.30.70.1230">
    <property type="entry name" value="Nucleotide cyclase"/>
    <property type="match status" value="1"/>
</dbReference>
<dbReference type="PROSITE" id="PS50109">
    <property type="entry name" value="HIS_KIN"/>
    <property type="match status" value="1"/>
</dbReference>
<evidence type="ECO:0000256" key="18">
    <source>
        <dbReference type="PROSITE-ProRule" id="PRU00339"/>
    </source>
</evidence>
<proteinExistence type="inferred from homology"/>
<dbReference type="SUPFAM" id="SSF55073">
    <property type="entry name" value="Nucleotide cyclase"/>
    <property type="match status" value="1"/>
</dbReference>
<evidence type="ECO:0000313" key="25">
    <source>
        <dbReference type="EMBL" id="RQH55370.1"/>
    </source>
</evidence>
<dbReference type="Pfam" id="PF00211">
    <property type="entry name" value="Guanylate_cyc"/>
    <property type="match status" value="1"/>
</dbReference>
<evidence type="ECO:0000256" key="6">
    <source>
        <dbReference type="ARBA" id="ARBA00022553"/>
    </source>
</evidence>
<keyword evidence="11" id="KW-0902">Two-component regulatory system</keyword>
<dbReference type="Pfam" id="PF00512">
    <property type="entry name" value="HisKA"/>
    <property type="match status" value="1"/>
</dbReference>
<feature type="domain" description="HAMP" evidence="24">
    <location>
        <begin position="366"/>
        <end position="418"/>
    </location>
</feature>
<dbReference type="CDD" id="cd16922">
    <property type="entry name" value="HATPase_EvgS-ArcB-TorS-like"/>
    <property type="match status" value="1"/>
</dbReference>
<dbReference type="SUPFAM" id="SSF158472">
    <property type="entry name" value="HAMP domain-like"/>
    <property type="match status" value="1"/>
</dbReference>
<keyword evidence="19" id="KW-0175">Coiled coil</keyword>
<dbReference type="CDD" id="cd00082">
    <property type="entry name" value="HisKA"/>
    <property type="match status" value="1"/>
</dbReference>
<dbReference type="Gene3D" id="3.30.450.20">
    <property type="entry name" value="PAS domain"/>
    <property type="match status" value="1"/>
</dbReference>
<dbReference type="PRINTS" id="PR00344">
    <property type="entry name" value="BCTRLSENSOR"/>
</dbReference>
<keyword evidence="18" id="KW-0802">TPR repeat</keyword>
<dbReference type="GO" id="GO:0009927">
    <property type="term" value="F:histidine phosphotransfer kinase activity"/>
    <property type="evidence" value="ECO:0007669"/>
    <property type="project" value="TreeGrafter"/>
</dbReference>
<evidence type="ECO:0000256" key="15">
    <source>
        <dbReference type="ARBA" id="ARBA00023163"/>
    </source>
</evidence>
<evidence type="ECO:0000256" key="7">
    <source>
        <dbReference type="ARBA" id="ARBA00022679"/>
    </source>
</evidence>
<feature type="modified residue" description="4-aspartylphosphate" evidence="17">
    <location>
        <position position="773"/>
    </location>
</feature>
<keyword evidence="26" id="KW-1185">Reference proteome</keyword>
<dbReference type="Pfam" id="PF00672">
    <property type="entry name" value="HAMP"/>
    <property type="match status" value="1"/>
</dbReference>
<keyword evidence="14 20" id="KW-0472">Membrane</keyword>
<protein>
    <recommendedName>
        <fullName evidence="16">Circadian input-output histidine kinase CikA</fullName>
        <ecNumber evidence="4">2.7.13.3</ecNumber>
    </recommendedName>
</protein>
<dbReference type="InterPro" id="IPR029787">
    <property type="entry name" value="Nucleotide_cyclase"/>
</dbReference>
<evidence type="ECO:0000256" key="12">
    <source>
        <dbReference type="ARBA" id="ARBA00023015"/>
    </source>
</evidence>
<dbReference type="Pfam" id="PF02518">
    <property type="entry name" value="HATPase_c"/>
    <property type="match status" value="1"/>
</dbReference>
<dbReference type="Proteomes" id="UP000269154">
    <property type="component" value="Unassembled WGS sequence"/>
</dbReference>
<dbReference type="InterPro" id="IPR003594">
    <property type="entry name" value="HATPase_dom"/>
</dbReference>
<dbReference type="PROSITE" id="PS50885">
    <property type="entry name" value="HAMP"/>
    <property type="match status" value="1"/>
</dbReference>
<dbReference type="CDD" id="cd12913">
    <property type="entry name" value="PDC1_MCP_like"/>
    <property type="match status" value="1"/>
</dbReference>
<dbReference type="InterPro" id="IPR005467">
    <property type="entry name" value="His_kinase_dom"/>
</dbReference>
<feature type="transmembrane region" description="Helical" evidence="20">
    <location>
        <begin position="346"/>
        <end position="368"/>
    </location>
</feature>
<evidence type="ECO:0000256" key="2">
    <source>
        <dbReference type="ARBA" id="ARBA00004651"/>
    </source>
</evidence>
<dbReference type="InterPro" id="IPR001054">
    <property type="entry name" value="A/G_cyclase"/>
</dbReference>
<dbReference type="SMART" id="SM00388">
    <property type="entry name" value="HisKA"/>
    <property type="match status" value="1"/>
</dbReference>
<dbReference type="GO" id="GO:0000155">
    <property type="term" value="F:phosphorelay sensor kinase activity"/>
    <property type="evidence" value="ECO:0007669"/>
    <property type="project" value="InterPro"/>
</dbReference>
<name>A0A3N6Q2J3_9CYAN</name>
<dbReference type="SMART" id="SM00387">
    <property type="entry name" value="HATPase_c"/>
    <property type="match status" value="1"/>
</dbReference>
<comment type="caution">
    <text evidence="25">The sequence shown here is derived from an EMBL/GenBank/DDBJ whole genome shotgun (WGS) entry which is preliminary data.</text>
</comment>
<dbReference type="SUPFAM" id="SSF52172">
    <property type="entry name" value="CheY-like"/>
    <property type="match status" value="1"/>
</dbReference>
<feature type="domain" description="Response regulatory" evidence="22">
    <location>
        <begin position="723"/>
        <end position="840"/>
    </location>
</feature>
<dbReference type="InterPro" id="IPR011006">
    <property type="entry name" value="CheY-like_superfamily"/>
</dbReference>
<evidence type="ECO:0000256" key="9">
    <source>
        <dbReference type="ARBA" id="ARBA00022777"/>
    </source>
</evidence>
<dbReference type="CDD" id="cd17574">
    <property type="entry name" value="REC_OmpR"/>
    <property type="match status" value="1"/>
</dbReference>
<dbReference type="InterPro" id="IPR019734">
    <property type="entry name" value="TPR_rpt"/>
</dbReference>
<evidence type="ECO:0000256" key="17">
    <source>
        <dbReference type="PROSITE-ProRule" id="PRU00169"/>
    </source>
</evidence>
<feature type="repeat" description="TPR" evidence="18">
    <location>
        <begin position="1069"/>
        <end position="1102"/>
    </location>
</feature>
<dbReference type="InterPro" id="IPR003660">
    <property type="entry name" value="HAMP_dom"/>
</dbReference>
<dbReference type="SMART" id="SM00044">
    <property type="entry name" value="CYCc"/>
    <property type="match status" value="1"/>
</dbReference>
<dbReference type="OrthoDB" id="337251at2"/>
<comment type="catalytic activity">
    <reaction evidence="1">
        <text>ATP + protein L-histidine = ADP + protein N-phospho-L-histidine.</text>
        <dbReference type="EC" id="2.7.13.3"/>
    </reaction>
</comment>
<dbReference type="SUPFAM" id="SSF47384">
    <property type="entry name" value="Homodimeric domain of signal transducing histidine kinase"/>
    <property type="match status" value="1"/>
</dbReference>
<dbReference type="SMART" id="SM00304">
    <property type="entry name" value="HAMP"/>
    <property type="match status" value="1"/>
</dbReference>
<dbReference type="Gene3D" id="3.30.565.10">
    <property type="entry name" value="Histidine kinase-like ATPase, C-terminal domain"/>
    <property type="match status" value="1"/>
</dbReference>
<evidence type="ECO:0000256" key="10">
    <source>
        <dbReference type="ARBA" id="ARBA00022989"/>
    </source>
</evidence>
<dbReference type="Pfam" id="PF02743">
    <property type="entry name" value="dCache_1"/>
    <property type="match status" value="1"/>
</dbReference>
<keyword evidence="9" id="KW-0418">Kinase</keyword>
<dbReference type="CDD" id="cd06225">
    <property type="entry name" value="HAMP"/>
    <property type="match status" value="1"/>
</dbReference>
<evidence type="ECO:0000256" key="19">
    <source>
        <dbReference type="SAM" id="Coils"/>
    </source>
</evidence>
<dbReference type="EC" id="2.7.13.3" evidence="4"/>
<dbReference type="PANTHER" id="PTHR43047">
    <property type="entry name" value="TWO-COMPONENT HISTIDINE PROTEIN KINASE"/>
    <property type="match status" value="1"/>
</dbReference>
<evidence type="ECO:0000259" key="22">
    <source>
        <dbReference type="PROSITE" id="PS50110"/>
    </source>
</evidence>
<feature type="coiled-coil region" evidence="19">
    <location>
        <begin position="410"/>
        <end position="440"/>
    </location>
</feature>
<dbReference type="PANTHER" id="PTHR43047:SF72">
    <property type="entry name" value="OSMOSENSING HISTIDINE PROTEIN KINASE SLN1"/>
    <property type="match status" value="1"/>
</dbReference>
<feature type="domain" description="Histidine kinase" evidence="21">
    <location>
        <begin position="440"/>
        <end position="682"/>
    </location>
</feature>
<dbReference type="PROSITE" id="PS50110">
    <property type="entry name" value="RESPONSE_REGULATORY"/>
    <property type="match status" value="1"/>
</dbReference>
<dbReference type="CDD" id="cd07302">
    <property type="entry name" value="CHD"/>
    <property type="match status" value="1"/>
</dbReference>
<comment type="similarity">
    <text evidence="3">In the N-terminal section; belongs to the phytochrome family.</text>
</comment>
<dbReference type="SMART" id="SM00448">
    <property type="entry name" value="REC"/>
    <property type="match status" value="1"/>
</dbReference>
<dbReference type="FunFam" id="3.40.50.2300:FF:000001">
    <property type="entry name" value="DNA-binding response regulator PhoB"/>
    <property type="match status" value="1"/>
</dbReference>
<evidence type="ECO:0000256" key="4">
    <source>
        <dbReference type="ARBA" id="ARBA00012438"/>
    </source>
</evidence>
<keyword evidence="5" id="KW-1003">Cell membrane</keyword>
<dbReference type="FunFam" id="3.30.565.10:FF:000010">
    <property type="entry name" value="Sensor histidine kinase RcsC"/>
    <property type="match status" value="1"/>
</dbReference>
<dbReference type="InterPro" id="IPR033479">
    <property type="entry name" value="dCache_1"/>
</dbReference>
<comment type="subcellular location">
    <subcellularLocation>
        <location evidence="2">Cell membrane</location>
        <topology evidence="2">Multi-pass membrane protein</topology>
    </subcellularLocation>
</comment>
<dbReference type="InterPro" id="IPR036097">
    <property type="entry name" value="HisK_dim/P_sf"/>
</dbReference>
<evidence type="ECO:0000313" key="26">
    <source>
        <dbReference type="Proteomes" id="UP000269154"/>
    </source>
</evidence>
<dbReference type="Pfam" id="PF00072">
    <property type="entry name" value="Response_reg"/>
    <property type="match status" value="1"/>
</dbReference>
<dbReference type="GO" id="GO:0003677">
    <property type="term" value="F:DNA binding"/>
    <property type="evidence" value="ECO:0007669"/>
    <property type="project" value="UniProtKB-KW"/>
</dbReference>
<feature type="domain" description="Guanylate cyclase" evidence="23">
    <location>
        <begin position="880"/>
        <end position="1006"/>
    </location>
</feature>
<evidence type="ECO:0000256" key="20">
    <source>
        <dbReference type="SAM" id="Phobius"/>
    </source>
</evidence>
<dbReference type="RefSeq" id="WP_124154191.1">
    <property type="nucleotide sequence ID" value="NZ_CAWOLW010000695.1"/>
</dbReference>
<evidence type="ECO:0000256" key="14">
    <source>
        <dbReference type="ARBA" id="ARBA00023136"/>
    </source>
</evidence>
<dbReference type="GO" id="GO:0004016">
    <property type="term" value="F:adenylate cyclase activity"/>
    <property type="evidence" value="ECO:0007669"/>
    <property type="project" value="UniProtKB-ARBA"/>
</dbReference>
<evidence type="ECO:0000256" key="3">
    <source>
        <dbReference type="ARBA" id="ARBA00006402"/>
    </source>
</evidence>
<dbReference type="GO" id="GO:0009190">
    <property type="term" value="P:cyclic nucleotide biosynthetic process"/>
    <property type="evidence" value="ECO:0007669"/>
    <property type="project" value="InterPro"/>
</dbReference>
<keyword evidence="15" id="KW-0804">Transcription</keyword>
<dbReference type="Gene3D" id="1.10.287.130">
    <property type="match status" value="1"/>
</dbReference>
<keyword evidence="13" id="KW-0238">DNA-binding</keyword>
<sequence>MFSKFPLKTVLIVPFVLQIFGAVGLVGYFSLINGRQTVDNLANQLTQKISSGIEQHVLGYLNKSHQVLRVTNYAIESENLDVDDFAGLRLYFWQVVKEKDLEDYVFLGNEEGEFIGVERLEDGDILFKIRNIATQPIRETYLLNNEGNISEYLKGKAYDPRDRPWYKAAKQLGEPTWSPIFASFSRENTSLDISAVRPIFNSSGQFVGVLSNKTTLVQVTNFLSNLYISASGQSFIMERSGDLVVSSQIQTPFIITEEDKKRKIQRLPAIESNNPTISATVEQLQQHFGDLKKINSDQQLKFLIDGAWYYTRVMPIKDGKGIDWLVVVVVPENDFMAQINANTKTTILLSFGALTIAILVGIVTTHWVTQPILQINSAAKKIAEGQWENTLNIHRRDEVGELANSFNLMANQLKNSFETLEAKNEQLKQLDRLKDEFLANTSHELRTPLNGIIGIGEFLLEGDKSQLNSLTRSNLSMIVSSARRLSNLVNDILDFSKIRHHTLELQIRAINIYGVVETVVSLNKFVVSKNKHLQLVNNIPKDLPPVRADENRLQQILYNLIGNAIKFTESGQVEIWAEVISRNSRNPHQQILAPEYSSQNIEPSPQLTIAVSDTGIGIPGDRLDRIFNSFEQAEGSTARKYGGTGLGLAVTKQLVELHGGHIWVESEVGVGSRFYFTLPISQESVAETSIISTVNSIRYFVDLVEKPQEITPLKTDIANSNFQILIVDDEPINIQVLSNYLKANNYQVTQALNGKEALAALDTNQNIDLILLDVMMPQISGYEVCAKIREKYPAQSLPILMLTAKNQVADLVMGFQFGANDYLTKPFAKDELLARIKTHIQLSKITNSYERFVPHEYVKLLSKENILDVKLGDRVSKEMAILFSDIRSFTTISENMTPQETFAFVNGYLQEVSPEIRDRNGLIIKFMGDGIMAVFPDGTDDAVQAAIGKLRKLQEYNQIQQAEGLPPIQVGIGIHVGFIMVGIVGEPNRMSGDALSDHVNLTARLESLTKYYGVSLLISESAFQGLKDTEKYQIRFLDRASVKGRHKAINVYEVLDGEIDYVRELKLKTQADFALGIEFYRLGDFVTAKYYFEKVLAVNYSDKTAQLYLERIDKLTVTGVPKNWDGVWAFTQK</sequence>
<keyword evidence="12" id="KW-0805">Transcription regulation</keyword>
<keyword evidence="6 17" id="KW-0597">Phosphoprotein</keyword>
<dbReference type="InterPro" id="IPR003661">
    <property type="entry name" value="HisK_dim/P_dom"/>
</dbReference>
<dbReference type="PROSITE" id="PS50125">
    <property type="entry name" value="GUANYLATE_CYCLASE_2"/>
    <property type="match status" value="1"/>
</dbReference>
<feature type="transmembrane region" description="Helical" evidence="20">
    <location>
        <begin position="12"/>
        <end position="31"/>
    </location>
</feature>
<dbReference type="InterPro" id="IPR036890">
    <property type="entry name" value="HATPase_C_sf"/>
</dbReference>
<gene>
    <name evidence="25" type="ORF">D5R40_02785</name>
</gene>
<keyword evidence="10 20" id="KW-1133">Transmembrane helix</keyword>
<evidence type="ECO:0000259" key="24">
    <source>
        <dbReference type="PROSITE" id="PS50885"/>
    </source>
</evidence>
<evidence type="ECO:0000256" key="16">
    <source>
        <dbReference type="ARBA" id="ARBA00074306"/>
    </source>
</evidence>
<evidence type="ECO:0000256" key="5">
    <source>
        <dbReference type="ARBA" id="ARBA00022475"/>
    </source>
</evidence>
<evidence type="ECO:0000259" key="23">
    <source>
        <dbReference type="PROSITE" id="PS50125"/>
    </source>
</evidence>
<dbReference type="AlphaFoldDB" id="A0A3N6Q2J3"/>
<dbReference type="InterPro" id="IPR001789">
    <property type="entry name" value="Sig_transdc_resp-reg_receiver"/>
</dbReference>
<dbReference type="PROSITE" id="PS50005">
    <property type="entry name" value="TPR"/>
    <property type="match status" value="1"/>
</dbReference>
<reference evidence="25 26" key="1">
    <citation type="journal article" date="2018" name="ACS Chem. Biol.">
        <title>Ketoreductase domain dysfunction expands chemodiversity: malyngamide biosynthesis in the cyanobacterium Okeania hirsuta.</title>
        <authorList>
            <person name="Moss N.A."/>
            <person name="Leao T."/>
            <person name="Rankin M."/>
            <person name="McCullough T.M."/>
            <person name="Qu P."/>
            <person name="Korobeynikov A."/>
            <person name="Smith J.L."/>
            <person name="Gerwick L."/>
            <person name="Gerwick W.H."/>
        </authorList>
    </citation>
    <scope>NUCLEOTIDE SEQUENCE [LARGE SCALE GENOMIC DNA]</scope>
    <source>
        <strain evidence="25 26">PAB10Feb10-1</strain>
    </source>
</reference>
<evidence type="ECO:0000256" key="8">
    <source>
        <dbReference type="ARBA" id="ARBA00022692"/>
    </source>
</evidence>
<dbReference type="GO" id="GO:0005886">
    <property type="term" value="C:plasma membrane"/>
    <property type="evidence" value="ECO:0007669"/>
    <property type="project" value="UniProtKB-SubCell"/>
</dbReference>
<accession>A0A3N6Q2J3</accession>
<organism evidence="25 26">
    <name type="scientific">Okeania hirsuta</name>
    <dbReference type="NCBI Taxonomy" id="1458930"/>
    <lineage>
        <taxon>Bacteria</taxon>
        <taxon>Bacillati</taxon>
        <taxon>Cyanobacteriota</taxon>
        <taxon>Cyanophyceae</taxon>
        <taxon>Oscillatoriophycideae</taxon>
        <taxon>Oscillatoriales</taxon>
        <taxon>Microcoleaceae</taxon>
        <taxon>Okeania</taxon>
    </lineage>
</organism>
<evidence type="ECO:0000256" key="1">
    <source>
        <dbReference type="ARBA" id="ARBA00000085"/>
    </source>
</evidence>
<dbReference type="InterPro" id="IPR004358">
    <property type="entry name" value="Sig_transdc_His_kin-like_C"/>
</dbReference>
<keyword evidence="8 20" id="KW-0812">Transmembrane</keyword>
<evidence type="ECO:0000256" key="13">
    <source>
        <dbReference type="ARBA" id="ARBA00023125"/>
    </source>
</evidence>
<dbReference type="Gene3D" id="6.10.340.10">
    <property type="match status" value="1"/>
</dbReference>
<dbReference type="Gene3D" id="3.40.50.2300">
    <property type="match status" value="1"/>
</dbReference>
<dbReference type="SUPFAM" id="SSF55874">
    <property type="entry name" value="ATPase domain of HSP90 chaperone/DNA topoisomerase II/histidine kinase"/>
    <property type="match status" value="1"/>
</dbReference>
<keyword evidence="7" id="KW-0808">Transferase</keyword>
<evidence type="ECO:0000256" key="11">
    <source>
        <dbReference type="ARBA" id="ARBA00023012"/>
    </source>
</evidence>
<dbReference type="EMBL" id="RCBY01000008">
    <property type="protein sequence ID" value="RQH55370.1"/>
    <property type="molecule type" value="Genomic_DNA"/>
</dbReference>
<evidence type="ECO:0000259" key="21">
    <source>
        <dbReference type="PROSITE" id="PS50109"/>
    </source>
</evidence>